<accession>A0A5N6P579</accession>
<sequence length="123" mass="13798">MCYANNLINSIIIQDIAPRELSARRENTIRSRRPGIVTVNAYQRQPGRSQYPSSPDQLARSSGRHQTRDCRKLAKVLKDHHISFNHNTNPPMAHSVSANSSPVSQAWMVDSGASHHLNSCPWT</sequence>
<feature type="compositionally biased region" description="Polar residues" evidence="1">
    <location>
        <begin position="41"/>
        <end position="60"/>
    </location>
</feature>
<organism evidence="2 3">
    <name type="scientific">Mikania micrantha</name>
    <name type="common">bitter vine</name>
    <dbReference type="NCBI Taxonomy" id="192012"/>
    <lineage>
        <taxon>Eukaryota</taxon>
        <taxon>Viridiplantae</taxon>
        <taxon>Streptophyta</taxon>
        <taxon>Embryophyta</taxon>
        <taxon>Tracheophyta</taxon>
        <taxon>Spermatophyta</taxon>
        <taxon>Magnoliopsida</taxon>
        <taxon>eudicotyledons</taxon>
        <taxon>Gunneridae</taxon>
        <taxon>Pentapetalae</taxon>
        <taxon>asterids</taxon>
        <taxon>campanulids</taxon>
        <taxon>Asterales</taxon>
        <taxon>Asteraceae</taxon>
        <taxon>Asteroideae</taxon>
        <taxon>Heliantheae alliance</taxon>
        <taxon>Eupatorieae</taxon>
        <taxon>Mikania</taxon>
    </lineage>
</organism>
<evidence type="ECO:0000256" key="1">
    <source>
        <dbReference type="SAM" id="MobiDB-lite"/>
    </source>
</evidence>
<evidence type="ECO:0000313" key="3">
    <source>
        <dbReference type="Proteomes" id="UP000326396"/>
    </source>
</evidence>
<dbReference type="OrthoDB" id="1743371at2759"/>
<evidence type="ECO:0000313" key="2">
    <source>
        <dbReference type="EMBL" id="KAD5960861.1"/>
    </source>
</evidence>
<feature type="region of interest" description="Disordered" evidence="1">
    <location>
        <begin position="41"/>
        <end position="68"/>
    </location>
</feature>
<reference evidence="2 3" key="1">
    <citation type="submission" date="2019-05" db="EMBL/GenBank/DDBJ databases">
        <title>Mikania micrantha, genome provides insights into the molecular mechanism of rapid growth.</title>
        <authorList>
            <person name="Liu B."/>
        </authorList>
    </citation>
    <scope>NUCLEOTIDE SEQUENCE [LARGE SCALE GENOMIC DNA]</scope>
    <source>
        <strain evidence="2">NLD-2019</strain>
        <tissue evidence="2">Leaf</tissue>
    </source>
</reference>
<keyword evidence="3" id="KW-1185">Reference proteome</keyword>
<protein>
    <submittedName>
        <fullName evidence="2">Uncharacterized protein</fullName>
    </submittedName>
</protein>
<name>A0A5N6P579_9ASTR</name>
<comment type="caution">
    <text evidence="2">The sequence shown here is derived from an EMBL/GenBank/DDBJ whole genome shotgun (WGS) entry which is preliminary data.</text>
</comment>
<proteinExistence type="predicted"/>
<gene>
    <name evidence="2" type="ORF">E3N88_12333</name>
</gene>
<dbReference type="EMBL" id="SZYD01000006">
    <property type="protein sequence ID" value="KAD5960861.1"/>
    <property type="molecule type" value="Genomic_DNA"/>
</dbReference>
<dbReference type="AlphaFoldDB" id="A0A5N6P579"/>
<dbReference type="Proteomes" id="UP000326396">
    <property type="component" value="Linkage Group LG14"/>
</dbReference>